<feature type="compositionally biased region" description="Low complexity" evidence="1">
    <location>
        <begin position="591"/>
        <end position="607"/>
    </location>
</feature>
<feature type="region of interest" description="Disordered" evidence="1">
    <location>
        <begin position="582"/>
        <end position="613"/>
    </location>
</feature>
<reference evidence="2 3" key="1">
    <citation type="journal article" date="2012" name="Genome Biol.">
        <title>Genome and low-iron response of an oceanic diatom adapted to chronic iron limitation.</title>
        <authorList>
            <person name="Lommer M."/>
            <person name="Specht M."/>
            <person name="Roy A.S."/>
            <person name="Kraemer L."/>
            <person name="Andreson R."/>
            <person name="Gutowska M.A."/>
            <person name="Wolf J."/>
            <person name="Bergner S.V."/>
            <person name="Schilhabel M.B."/>
            <person name="Klostermeier U.C."/>
            <person name="Beiko R.G."/>
            <person name="Rosenstiel P."/>
            <person name="Hippler M."/>
            <person name="Laroche J."/>
        </authorList>
    </citation>
    <scope>NUCLEOTIDE SEQUENCE [LARGE SCALE GENOMIC DNA]</scope>
    <source>
        <strain evidence="2 3">CCMP1005</strain>
    </source>
</reference>
<evidence type="ECO:0000313" key="2">
    <source>
        <dbReference type="EMBL" id="EJK66128.1"/>
    </source>
</evidence>
<accession>K0SIT0</accession>
<protein>
    <submittedName>
        <fullName evidence="2">Uncharacterized protein</fullName>
    </submittedName>
</protein>
<keyword evidence="3" id="KW-1185">Reference proteome</keyword>
<name>K0SIT0_THAOC</name>
<feature type="compositionally biased region" description="Polar residues" evidence="1">
    <location>
        <begin position="342"/>
        <end position="351"/>
    </location>
</feature>
<dbReference type="AlphaFoldDB" id="K0SIT0"/>
<feature type="compositionally biased region" description="Acidic residues" evidence="1">
    <location>
        <begin position="246"/>
        <end position="257"/>
    </location>
</feature>
<comment type="caution">
    <text evidence="2">The sequence shown here is derived from an EMBL/GenBank/DDBJ whole genome shotgun (WGS) entry which is preliminary data.</text>
</comment>
<dbReference type="OrthoDB" id="10684701at2759"/>
<feature type="region of interest" description="Disordered" evidence="1">
    <location>
        <begin position="1"/>
        <end position="43"/>
    </location>
</feature>
<feature type="compositionally biased region" description="Basic and acidic residues" evidence="1">
    <location>
        <begin position="332"/>
        <end position="341"/>
    </location>
</feature>
<evidence type="ECO:0000256" key="1">
    <source>
        <dbReference type="SAM" id="MobiDB-lite"/>
    </source>
</evidence>
<feature type="region of interest" description="Disordered" evidence="1">
    <location>
        <begin position="327"/>
        <end position="358"/>
    </location>
</feature>
<proteinExistence type="predicted"/>
<dbReference type="Proteomes" id="UP000266841">
    <property type="component" value="Unassembled WGS sequence"/>
</dbReference>
<feature type="region of interest" description="Disordered" evidence="1">
    <location>
        <begin position="227"/>
        <end position="270"/>
    </location>
</feature>
<dbReference type="eggNOG" id="ENOG502T7GS">
    <property type="taxonomic scope" value="Eukaryota"/>
</dbReference>
<organism evidence="2 3">
    <name type="scientific">Thalassiosira oceanica</name>
    <name type="common">Marine diatom</name>
    <dbReference type="NCBI Taxonomy" id="159749"/>
    <lineage>
        <taxon>Eukaryota</taxon>
        <taxon>Sar</taxon>
        <taxon>Stramenopiles</taxon>
        <taxon>Ochrophyta</taxon>
        <taxon>Bacillariophyta</taxon>
        <taxon>Coscinodiscophyceae</taxon>
        <taxon>Thalassiosirophycidae</taxon>
        <taxon>Thalassiosirales</taxon>
        <taxon>Thalassiosiraceae</taxon>
        <taxon>Thalassiosira</taxon>
    </lineage>
</organism>
<dbReference type="EMBL" id="AGNL01015250">
    <property type="protein sequence ID" value="EJK66128.1"/>
    <property type="molecule type" value="Genomic_DNA"/>
</dbReference>
<evidence type="ECO:0000313" key="3">
    <source>
        <dbReference type="Proteomes" id="UP000266841"/>
    </source>
</evidence>
<gene>
    <name evidence="2" type="ORF">THAOC_12967</name>
</gene>
<sequence length="613" mass="68839">MKPSRFGPGSVASSPKVAKSRDESIRLGPSTRIRERLRGGSADTDVELYEEEDGQEYEGYGEDGEYYEYYEEDGVYVGDGEDGYYYTDEVEGGGPDDDETQFAIGDDGYVYYPEVAADELDSDESTSKYSKRRKISRAVASLQLKARGTLSGAAALPAALPAILTSISTQLASMPPRIVHTAREIPLLLTNLPNGLNGVSAFPVAVVSAVVVSAALAQIMLPNKRKGRRSAQSIDGSSDERVTQNNDEDEDIVDLDASESPVAEEGRRRGRWKKLRMQPVALRIPPMPSLKLIPNSAASMVHNLWVWLVAHSGVRQVAALGRRIAADDEDEPGVRPPEEARTLSSPTSDQESNMRAEELQRQVDELTENNSSLEQEYEASLRMLHDARMELRQLQSIQQDATPGASSEDVEELKRAHQEQLEAVARNLEAKYKSQMKEHADRVRTQLAEKIRPSVEAELREQIEPVVHEEVREILEADMEKRLEDERERQQEELDANFQSAVDEAVSQELDGLVDEAVADALEEERTRSREEMTRVREGIKLALERERRAMKEQVRKVTVQVREWVVRQQQDQLLQQAAQLQEEAERFGSRRGSSSSSSNRQRQSPRSRSDEY</sequence>